<proteinExistence type="predicted"/>
<sequence length="690" mass="79122">MGYLHFDRVKIPQENSIFNGSSSIQLSSVNELLKEHGIVLKNNKDFQTKSSNQQYQNNNDTYLNQPCNNEVAPLGLDEELSWDFNHPGMFNKYESLALKGNVFGNNNFSYHSSTDPSVTMSVNNVVTKINRKDLLDLKVHKALVDIPGFNEIKEKYQCAIHRNGRKGRGRKMKCCQTADDLFKLALKEKCKSIGIHDYSKLKRRRGRPKKSSQSSPSNVNSTISSSSTYLSKDFMSNQRNEEPAGSGQSLTNDDQDENNVQFQLNQLQKQLNEQQLLLNEQMKNINLQRIKPQVSTSLPSMNSYEPSNFKSNNFHQYLSSQLHKDSFAFKPNQDIISHSEGNLLQKHSQLSDISNFVVQQPMVSSFENGLSPISMNSPNMLSPERFSHRSSIANMNNILVNELLNSNVPKVNQPEPHNSILNIDEQDEDMHEKSHGHDLEDHEDNNDHLCMDLDDEVVKPSISEEKPKKKYQKKSKSNVDRKLTHISGKKIEIDPITNKMKCFHEGCDAQFKKKAYLSRHMKKHLPIKDHVCPYWSEHVNTVRHAYPAGFISSKNQGVSSMNSIGESLPFERKLRQHGLLECVSEKNMNKYISTMQCHQKGCFTRKDEFMIHLKSFHVITDLPGKPDYAICVECGEELTSLKDWYENHLNSLSCTKIINKNFNSGRALRKQYEKEIRINRPKPITQEKSN</sequence>
<evidence type="ECO:0000313" key="4">
    <source>
        <dbReference type="EMBL" id="SGZ40419.1"/>
    </source>
</evidence>
<evidence type="ECO:0000313" key="5">
    <source>
        <dbReference type="Proteomes" id="UP000183365"/>
    </source>
</evidence>
<feature type="compositionally biased region" description="Low complexity" evidence="2">
    <location>
        <begin position="211"/>
        <end position="232"/>
    </location>
</feature>
<evidence type="ECO:0000259" key="3">
    <source>
        <dbReference type="PROSITE" id="PS50157"/>
    </source>
</evidence>
<dbReference type="InterPro" id="IPR013087">
    <property type="entry name" value="Znf_C2H2_type"/>
</dbReference>
<keyword evidence="1" id="KW-0863">Zinc-finger</keyword>
<feature type="domain" description="C2H2-type" evidence="3">
    <location>
        <begin position="500"/>
        <end position="529"/>
    </location>
</feature>
<organism evidence="4 5">
    <name type="scientific">Hanseniaspora guilliermondii</name>
    <dbReference type="NCBI Taxonomy" id="56406"/>
    <lineage>
        <taxon>Eukaryota</taxon>
        <taxon>Fungi</taxon>
        <taxon>Dikarya</taxon>
        <taxon>Ascomycota</taxon>
        <taxon>Saccharomycotina</taxon>
        <taxon>Saccharomycetes</taxon>
        <taxon>Saccharomycodales</taxon>
        <taxon>Saccharomycodaceae</taxon>
        <taxon>Hanseniaspora</taxon>
    </lineage>
</organism>
<feature type="region of interest" description="Disordered" evidence="2">
    <location>
        <begin position="199"/>
        <end position="255"/>
    </location>
</feature>
<keyword evidence="5" id="KW-1185">Reference proteome</keyword>
<keyword evidence="1" id="KW-0479">Metal-binding</keyword>
<dbReference type="PROSITE" id="PS50157">
    <property type="entry name" value="ZINC_FINGER_C2H2_2"/>
    <property type="match status" value="1"/>
</dbReference>
<dbReference type="EMBL" id="FQNF01000050">
    <property type="protein sequence ID" value="SGZ40419.1"/>
    <property type="molecule type" value="Genomic_DNA"/>
</dbReference>
<dbReference type="OrthoDB" id="3973047at2759"/>
<name>A0A1L0B5U2_9ASCO</name>
<evidence type="ECO:0000256" key="1">
    <source>
        <dbReference type="PROSITE-ProRule" id="PRU00042"/>
    </source>
</evidence>
<dbReference type="VEuPathDB" id="FungiDB:HGUI_02619"/>
<protein>
    <recommendedName>
        <fullName evidence="3">C2H2-type domain-containing protein</fullName>
    </recommendedName>
</protein>
<evidence type="ECO:0000256" key="2">
    <source>
        <dbReference type="SAM" id="MobiDB-lite"/>
    </source>
</evidence>
<feature type="compositionally biased region" description="Basic residues" evidence="2">
    <location>
        <begin position="201"/>
        <end position="210"/>
    </location>
</feature>
<dbReference type="GO" id="GO:0008270">
    <property type="term" value="F:zinc ion binding"/>
    <property type="evidence" value="ECO:0007669"/>
    <property type="project" value="UniProtKB-KW"/>
</dbReference>
<dbReference type="PROSITE" id="PS00028">
    <property type="entry name" value="ZINC_FINGER_C2H2_1"/>
    <property type="match status" value="1"/>
</dbReference>
<accession>A0A1L0B5U2</accession>
<keyword evidence="1" id="KW-0862">Zinc</keyword>
<feature type="region of interest" description="Disordered" evidence="2">
    <location>
        <begin position="461"/>
        <end position="480"/>
    </location>
</feature>
<reference evidence="5" key="1">
    <citation type="submission" date="2016-11" db="EMBL/GenBank/DDBJ databases">
        <authorList>
            <person name="Guldener U."/>
        </authorList>
    </citation>
    <scope>NUCLEOTIDE SEQUENCE [LARGE SCALE GENOMIC DNA]</scope>
</reference>
<gene>
    <name evidence="4" type="ORF">HGUI_02619</name>
</gene>
<dbReference type="Proteomes" id="UP000183365">
    <property type="component" value="Unassembled WGS sequence"/>
</dbReference>
<dbReference type="AlphaFoldDB" id="A0A1L0B5U2"/>